<proteinExistence type="predicted"/>
<evidence type="ECO:0008006" key="3">
    <source>
        <dbReference type="Google" id="ProtNLM"/>
    </source>
</evidence>
<evidence type="ECO:0000313" key="2">
    <source>
        <dbReference type="Proteomes" id="UP001303046"/>
    </source>
</evidence>
<accession>A0ABR1D5A4</accession>
<sequence>MLAKSDETCKKIGVQLNLGKTMSMRNRRVSDASSTVNGRNISECSSYGYLDREINMMSDLDLKVCRRKRAAWGTHESIEEDNSGEDQEHPAPC</sequence>
<evidence type="ECO:0000313" key="1">
    <source>
        <dbReference type="EMBL" id="KAK6745701.1"/>
    </source>
</evidence>
<dbReference type="Proteomes" id="UP001303046">
    <property type="component" value="Unassembled WGS sequence"/>
</dbReference>
<keyword evidence="2" id="KW-1185">Reference proteome</keyword>
<protein>
    <recommendedName>
        <fullName evidence="3">Reverse transcriptase domain-containing protein</fullName>
    </recommendedName>
</protein>
<gene>
    <name evidence="1" type="primary">Necator_chrIII.g12818</name>
    <name evidence="1" type="ORF">RB195_012051</name>
</gene>
<name>A0ABR1D5A4_NECAM</name>
<comment type="caution">
    <text evidence="1">The sequence shown here is derived from an EMBL/GenBank/DDBJ whole genome shotgun (WGS) entry which is preliminary data.</text>
</comment>
<dbReference type="EMBL" id="JAVFWL010000003">
    <property type="protein sequence ID" value="KAK6745701.1"/>
    <property type="molecule type" value="Genomic_DNA"/>
</dbReference>
<organism evidence="1 2">
    <name type="scientific">Necator americanus</name>
    <name type="common">Human hookworm</name>
    <dbReference type="NCBI Taxonomy" id="51031"/>
    <lineage>
        <taxon>Eukaryota</taxon>
        <taxon>Metazoa</taxon>
        <taxon>Ecdysozoa</taxon>
        <taxon>Nematoda</taxon>
        <taxon>Chromadorea</taxon>
        <taxon>Rhabditida</taxon>
        <taxon>Rhabditina</taxon>
        <taxon>Rhabditomorpha</taxon>
        <taxon>Strongyloidea</taxon>
        <taxon>Ancylostomatidae</taxon>
        <taxon>Bunostominae</taxon>
        <taxon>Necator</taxon>
    </lineage>
</organism>
<reference evidence="1 2" key="1">
    <citation type="submission" date="2023-08" db="EMBL/GenBank/DDBJ databases">
        <title>A Necator americanus chromosomal reference genome.</title>
        <authorList>
            <person name="Ilik V."/>
            <person name="Petrzelkova K.J."/>
            <person name="Pardy F."/>
            <person name="Fuh T."/>
            <person name="Niatou-Singa F.S."/>
            <person name="Gouil Q."/>
            <person name="Baker L."/>
            <person name="Ritchie M.E."/>
            <person name="Jex A.R."/>
            <person name="Gazzola D."/>
            <person name="Li H."/>
            <person name="Toshio Fujiwara R."/>
            <person name="Zhan B."/>
            <person name="Aroian R.V."/>
            <person name="Pafco B."/>
            <person name="Schwarz E.M."/>
        </authorList>
    </citation>
    <scope>NUCLEOTIDE SEQUENCE [LARGE SCALE GENOMIC DNA]</scope>
    <source>
        <strain evidence="1 2">Aroian</strain>
        <tissue evidence="1">Whole animal</tissue>
    </source>
</reference>